<dbReference type="Proteomes" id="UP000823399">
    <property type="component" value="Unassembled WGS sequence"/>
</dbReference>
<proteinExistence type="predicted"/>
<sequence length="170" mass="19184">MHVAISIRRRNTEFNLHAAKQYRGCGVGFETKSSGGLVETGTNVSHEVKADGLQDLVVTTEYNLVQFSPARRTLQTFLLIHPCNRHDLEDFTDESQSVDDWSAEPGDDELVTKGLRLLVRLAHPFGALLLAQQRGWEYKRIASDNNIIAQVRDMTSVVDDMMNVRMLEIL</sequence>
<dbReference type="AlphaFoldDB" id="A0A9P7FLI5"/>
<keyword evidence="2" id="KW-1185">Reference proteome</keyword>
<dbReference type="EMBL" id="JABBWM010000001">
    <property type="protein sequence ID" value="KAG2120519.1"/>
    <property type="molecule type" value="Genomic_DNA"/>
</dbReference>
<reference evidence="1" key="1">
    <citation type="journal article" date="2020" name="New Phytol.">
        <title>Comparative genomics reveals dynamic genome evolution in host specialist ectomycorrhizal fungi.</title>
        <authorList>
            <person name="Lofgren L.A."/>
            <person name="Nguyen N.H."/>
            <person name="Vilgalys R."/>
            <person name="Ruytinx J."/>
            <person name="Liao H.L."/>
            <person name="Branco S."/>
            <person name="Kuo A."/>
            <person name="LaButti K."/>
            <person name="Lipzen A."/>
            <person name="Andreopoulos W."/>
            <person name="Pangilinan J."/>
            <person name="Riley R."/>
            <person name="Hundley H."/>
            <person name="Na H."/>
            <person name="Barry K."/>
            <person name="Grigoriev I.V."/>
            <person name="Stajich J.E."/>
            <person name="Kennedy P.G."/>
        </authorList>
    </citation>
    <scope>NUCLEOTIDE SEQUENCE</scope>
    <source>
        <strain evidence="1">FC423</strain>
    </source>
</reference>
<gene>
    <name evidence="1" type="ORF">F5147DRAFT_756543</name>
</gene>
<dbReference type="GeneID" id="64702606"/>
<organism evidence="1 2">
    <name type="scientific">Suillus discolor</name>
    <dbReference type="NCBI Taxonomy" id="1912936"/>
    <lineage>
        <taxon>Eukaryota</taxon>
        <taxon>Fungi</taxon>
        <taxon>Dikarya</taxon>
        <taxon>Basidiomycota</taxon>
        <taxon>Agaricomycotina</taxon>
        <taxon>Agaricomycetes</taxon>
        <taxon>Agaricomycetidae</taxon>
        <taxon>Boletales</taxon>
        <taxon>Suillineae</taxon>
        <taxon>Suillaceae</taxon>
        <taxon>Suillus</taxon>
    </lineage>
</organism>
<accession>A0A9P7FLI5</accession>
<protein>
    <submittedName>
        <fullName evidence="1">Uncharacterized protein</fullName>
    </submittedName>
</protein>
<dbReference type="RefSeq" id="XP_041299895.1">
    <property type="nucleotide sequence ID" value="XM_041440347.1"/>
</dbReference>
<evidence type="ECO:0000313" key="2">
    <source>
        <dbReference type="Proteomes" id="UP000823399"/>
    </source>
</evidence>
<name>A0A9P7FLI5_9AGAM</name>
<comment type="caution">
    <text evidence="1">The sequence shown here is derived from an EMBL/GenBank/DDBJ whole genome shotgun (WGS) entry which is preliminary data.</text>
</comment>
<dbReference type="OrthoDB" id="2691029at2759"/>
<evidence type="ECO:0000313" key="1">
    <source>
        <dbReference type="EMBL" id="KAG2120519.1"/>
    </source>
</evidence>